<feature type="transmembrane region" description="Helical" evidence="10">
    <location>
        <begin position="128"/>
        <end position="148"/>
    </location>
</feature>
<reference evidence="13" key="2">
    <citation type="submission" date="2015-01" db="EMBL/GenBank/DDBJ databases">
        <title>Evolutionary Origins and Diversification of the Mycorrhizal Mutualists.</title>
        <authorList>
            <consortium name="DOE Joint Genome Institute"/>
            <consortium name="Mycorrhizal Genomics Consortium"/>
            <person name="Kohler A."/>
            <person name="Kuo A."/>
            <person name="Nagy L.G."/>
            <person name="Floudas D."/>
            <person name="Copeland A."/>
            <person name="Barry K.W."/>
            <person name="Cichocki N."/>
            <person name="Veneault-Fourrey C."/>
            <person name="LaButti K."/>
            <person name="Lindquist E.A."/>
            <person name="Lipzen A."/>
            <person name="Lundell T."/>
            <person name="Morin E."/>
            <person name="Murat C."/>
            <person name="Riley R."/>
            <person name="Ohm R."/>
            <person name="Sun H."/>
            <person name="Tunlid A."/>
            <person name="Henrissat B."/>
            <person name="Grigoriev I.V."/>
            <person name="Hibbett D.S."/>
            <person name="Martin F."/>
        </authorList>
    </citation>
    <scope>NUCLEOTIDE SEQUENCE [LARGE SCALE GENOMIC DNA]</scope>
    <source>
        <strain evidence="13">h7</strain>
    </source>
</reference>
<evidence type="ECO:0000256" key="7">
    <source>
        <dbReference type="ARBA" id="ARBA00022824"/>
    </source>
</evidence>
<keyword evidence="13" id="KW-1185">Reference proteome</keyword>
<dbReference type="GO" id="GO:0000026">
    <property type="term" value="F:alpha-1,2-mannosyltransferase activity"/>
    <property type="evidence" value="ECO:0007669"/>
    <property type="project" value="TreeGrafter"/>
</dbReference>
<keyword evidence="5" id="KW-0808">Transferase</keyword>
<dbReference type="OrthoDB" id="497541at2759"/>
<feature type="transmembrane region" description="Helical" evidence="10">
    <location>
        <begin position="264"/>
        <end position="286"/>
    </location>
</feature>
<keyword evidence="8 10" id="KW-1133">Transmembrane helix</keyword>
<feature type="region of interest" description="Disordered" evidence="11">
    <location>
        <begin position="1"/>
        <end position="21"/>
    </location>
</feature>
<evidence type="ECO:0000256" key="3">
    <source>
        <dbReference type="ARBA" id="ARBA00007063"/>
    </source>
</evidence>
<evidence type="ECO:0000256" key="1">
    <source>
        <dbReference type="ARBA" id="ARBA00004477"/>
    </source>
</evidence>
<keyword evidence="4 10" id="KW-0328">Glycosyltransferase</keyword>
<protein>
    <recommendedName>
        <fullName evidence="10">Mannosyltransferase</fullName>
        <ecNumber evidence="10">2.4.1.-</ecNumber>
    </recommendedName>
</protein>
<reference evidence="12 13" key="1">
    <citation type="submission" date="2014-04" db="EMBL/GenBank/DDBJ databases">
        <authorList>
            <consortium name="DOE Joint Genome Institute"/>
            <person name="Kuo A."/>
            <person name="Gay G."/>
            <person name="Dore J."/>
            <person name="Kohler A."/>
            <person name="Nagy L.G."/>
            <person name="Floudas D."/>
            <person name="Copeland A."/>
            <person name="Barry K.W."/>
            <person name="Cichocki N."/>
            <person name="Veneault-Fourrey C."/>
            <person name="LaButti K."/>
            <person name="Lindquist E.A."/>
            <person name="Lipzen A."/>
            <person name="Lundell T."/>
            <person name="Morin E."/>
            <person name="Murat C."/>
            <person name="Sun H."/>
            <person name="Tunlid A."/>
            <person name="Henrissat B."/>
            <person name="Grigoriev I.V."/>
            <person name="Hibbett D.S."/>
            <person name="Martin F."/>
            <person name="Nordberg H.P."/>
            <person name="Cantor M.N."/>
            <person name="Hua S.X."/>
        </authorList>
    </citation>
    <scope>NUCLEOTIDE SEQUENCE [LARGE SCALE GENOMIC DNA]</scope>
    <source>
        <strain evidence="13">h7</strain>
    </source>
</reference>
<evidence type="ECO:0000256" key="10">
    <source>
        <dbReference type="RuleBase" id="RU363075"/>
    </source>
</evidence>
<gene>
    <name evidence="12" type="ORF">M413DRAFT_439111</name>
</gene>
<dbReference type="InterPro" id="IPR005599">
    <property type="entry name" value="GPI_mannosylTrfase"/>
</dbReference>
<comment type="similarity">
    <text evidence="3 10">Belongs to the glycosyltransferase 22 family.</text>
</comment>
<feature type="transmembrane region" description="Helical" evidence="10">
    <location>
        <begin position="393"/>
        <end position="412"/>
    </location>
</feature>
<organism evidence="12 13">
    <name type="scientific">Hebeloma cylindrosporum</name>
    <dbReference type="NCBI Taxonomy" id="76867"/>
    <lineage>
        <taxon>Eukaryota</taxon>
        <taxon>Fungi</taxon>
        <taxon>Dikarya</taxon>
        <taxon>Basidiomycota</taxon>
        <taxon>Agaricomycotina</taxon>
        <taxon>Agaricomycetes</taxon>
        <taxon>Agaricomycetidae</taxon>
        <taxon>Agaricales</taxon>
        <taxon>Agaricineae</taxon>
        <taxon>Hymenogastraceae</taxon>
        <taxon>Hebeloma</taxon>
    </lineage>
</organism>
<dbReference type="GO" id="GO:0006487">
    <property type="term" value="P:protein N-linked glycosylation"/>
    <property type="evidence" value="ECO:0007669"/>
    <property type="project" value="TreeGrafter"/>
</dbReference>
<feature type="compositionally biased region" description="Polar residues" evidence="11">
    <location>
        <begin position="1"/>
        <end position="10"/>
    </location>
</feature>
<dbReference type="UniPathway" id="UPA00378"/>
<feature type="transmembrane region" description="Helical" evidence="10">
    <location>
        <begin position="369"/>
        <end position="387"/>
    </location>
</feature>
<feature type="transmembrane region" description="Helical" evidence="10">
    <location>
        <begin position="326"/>
        <end position="348"/>
    </location>
</feature>
<evidence type="ECO:0000256" key="8">
    <source>
        <dbReference type="ARBA" id="ARBA00022989"/>
    </source>
</evidence>
<evidence type="ECO:0000313" key="12">
    <source>
        <dbReference type="EMBL" id="KIM47447.1"/>
    </source>
</evidence>
<feature type="transmembrane region" description="Helical" evidence="10">
    <location>
        <begin position="211"/>
        <end position="229"/>
    </location>
</feature>
<dbReference type="PANTHER" id="PTHR22760:SF2">
    <property type="entry name" value="ALPHA-1,2-MANNOSYLTRANSFERASE ALG9"/>
    <property type="match status" value="1"/>
</dbReference>
<dbReference type="HOGENOM" id="CLU_018152_1_0_1"/>
<comment type="pathway">
    <text evidence="2">Protein modification; protein glycosylation.</text>
</comment>
<comment type="subcellular location">
    <subcellularLocation>
        <location evidence="1 10">Endoplasmic reticulum membrane</location>
        <topology evidence="1 10">Multi-pass membrane protein</topology>
    </subcellularLocation>
</comment>
<dbReference type="Proteomes" id="UP000053424">
    <property type="component" value="Unassembled WGS sequence"/>
</dbReference>
<evidence type="ECO:0000256" key="11">
    <source>
        <dbReference type="SAM" id="MobiDB-lite"/>
    </source>
</evidence>
<dbReference type="EC" id="2.4.1.-" evidence="10"/>
<accession>A0A0C2Z2G5</accession>
<dbReference type="EMBL" id="KN831769">
    <property type="protein sequence ID" value="KIM47447.1"/>
    <property type="molecule type" value="Genomic_DNA"/>
</dbReference>
<dbReference type="PANTHER" id="PTHR22760">
    <property type="entry name" value="GLYCOSYLTRANSFERASE"/>
    <property type="match status" value="1"/>
</dbReference>
<evidence type="ECO:0000256" key="9">
    <source>
        <dbReference type="ARBA" id="ARBA00023136"/>
    </source>
</evidence>
<name>A0A0C2Z2G5_HEBCY</name>
<evidence type="ECO:0000256" key="4">
    <source>
        <dbReference type="ARBA" id="ARBA00022676"/>
    </source>
</evidence>
<evidence type="ECO:0000256" key="2">
    <source>
        <dbReference type="ARBA" id="ARBA00004922"/>
    </source>
</evidence>
<dbReference type="GO" id="GO:0005789">
    <property type="term" value="C:endoplasmic reticulum membrane"/>
    <property type="evidence" value="ECO:0007669"/>
    <property type="project" value="UniProtKB-SubCell"/>
</dbReference>
<feature type="transmembrane region" description="Helical" evidence="10">
    <location>
        <begin position="433"/>
        <end position="462"/>
    </location>
</feature>
<keyword evidence="6 10" id="KW-0812">Transmembrane</keyword>
<proteinExistence type="inferred from homology"/>
<dbReference type="STRING" id="686832.A0A0C2Z2G5"/>
<evidence type="ECO:0000313" key="13">
    <source>
        <dbReference type="Proteomes" id="UP000053424"/>
    </source>
</evidence>
<evidence type="ECO:0000256" key="6">
    <source>
        <dbReference type="ARBA" id="ARBA00022692"/>
    </source>
</evidence>
<dbReference type="AlphaFoldDB" id="A0A0C2Z2G5"/>
<keyword evidence="7 10" id="KW-0256">Endoplasmic reticulum</keyword>
<dbReference type="Pfam" id="PF03901">
    <property type="entry name" value="Glyco_transf_22"/>
    <property type="match status" value="1"/>
</dbReference>
<keyword evidence="9 10" id="KW-0472">Membrane</keyword>
<evidence type="ECO:0000256" key="5">
    <source>
        <dbReference type="ARBA" id="ARBA00022679"/>
    </source>
</evidence>
<sequence length="692" mass="79456">MSSPQVQNLSFRRPTNEPSTPKAALAARHTGILQDQLRRAQRRPWVPSFSLAVRLLFLVRVSGAMYSNISDCDEVYNFWEPLHFLDQGHGFQTWELSPAYSLRSWAYILLHYIPPRLGRLILAGDKRAAFFAVRIFLATISVLVEAAFFRSIADRINERVGRYHFFLMFFSAGMWNASTSFLPSTFAMYTTMLAFSYALTPTTTKDKHRTLAATLLFAAGGIIGWPFALALAIPFIFEELFVYGADIVLPHARRSWMAKRFTRLIIAGLTASLIFIPVIGIDSLAYGKLTIVPWNIIRYNIFGGSERGPQLYGTEPWDFYLKNLTLNFNLVSALALLSIPALVVTYFIDRRRLGSYTPTASQSSPFTLLALRLAPLYIWMGILTLQPHKEERFMFPAYPLLCFNAAVSLYLMRGWLEVAFTSITRSPYRASQSLIFSNFTLSFIVGSCFISLMRIFALWHYYHSPLSVAFEFQTTEIPRLLNVTGLLPMYPPGTEEEEVPRIDLSPVKEFDLKLCMGKEWHRFPGNYLIPNGISVEFVKSEFDGLLPRHFEERLTSEDQLHGQEAIVNLAKKWWLRPQTTYVPGGLNDLNKEDPSRYVQVEECDYLIDLDFPLHPITSTLEPRYATMTDTWERVSCHPFLDARHSLLLTRSFWLPGKTWQSQNEFGDFCLLKNRKRLEEKEIEVARRVGNFD</sequence>